<comment type="caution">
    <text evidence="1">The sequence shown here is derived from an EMBL/GenBank/DDBJ whole genome shotgun (WGS) entry which is preliminary data.</text>
</comment>
<evidence type="ECO:0000313" key="2">
    <source>
        <dbReference type="Proteomes" id="UP000765509"/>
    </source>
</evidence>
<protein>
    <submittedName>
        <fullName evidence="1">Uncharacterized protein</fullName>
    </submittedName>
</protein>
<keyword evidence="2" id="KW-1185">Reference proteome</keyword>
<reference evidence="1" key="1">
    <citation type="submission" date="2021-03" db="EMBL/GenBank/DDBJ databases">
        <title>Draft genome sequence of rust myrtle Austropuccinia psidii MF-1, a brazilian biotype.</title>
        <authorList>
            <person name="Quecine M.C."/>
            <person name="Pachon D.M.R."/>
            <person name="Bonatelli M.L."/>
            <person name="Correr F.H."/>
            <person name="Franceschini L.M."/>
            <person name="Leite T.F."/>
            <person name="Margarido G.R.A."/>
            <person name="Almeida C.A."/>
            <person name="Ferrarezi J.A."/>
            <person name="Labate C.A."/>
        </authorList>
    </citation>
    <scope>NUCLEOTIDE SEQUENCE</scope>
    <source>
        <strain evidence="1">MF-1</strain>
    </source>
</reference>
<organism evidence="1 2">
    <name type="scientific">Austropuccinia psidii MF-1</name>
    <dbReference type="NCBI Taxonomy" id="1389203"/>
    <lineage>
        <taxon>Eukaryota</taxon>
        <taxon>Fungi</taxon>
        <taxon>Dikarya</taxon>
        <taxon>Basidiomycota</taxon>
        <taxon>Pucciniomycotina</taxon>
        <taxon>Pucciniomycetes</taxon>
        <taxon>Pucciniales</taxon>
        <taxon>Sphaerophragmiaceae</taxon>
        <taxon>Austropuccinia</taxon>
    </lineage>
</organism>
<sequence length="90" mass="10404">MLEKGWDPRPPYDSLKKDLVDIYPTSSSFKVMLGNAGHHVNRFMKDSFKYEKEQWAKSHKPPTFKVGDLILISPLNCNNMKGQRNLEVPL</sequence>
<evidence type="ECO:0000313" key="1">
    <source>
        <dbReference type="EMBL" id="MBW0568036.1"/>
    </source>
</evidence>
<accession>A0A9Q3JTH0</accession>
<proteinExistence type="predicted"/>
<name>A0A9Q3JTH0_9BASI</name>
<gene>
    <name evidence="1" type="ORF">O181_107751</name>
</gene>
<dbReference type="AlphaFoldDB" id="A0A9Q3JTH0"/>
<dbReference type="Proteomes" id="UP000765509">
    <property type="component" value="Unassembled WGS sequence"/>
</dbReference>
<dbReference type="EMBL" id="AVOT02081874">
    <property type="protein sequence ID" value="MBW0568036.1"/>
    <property type="molecule type" value="Genomic_DNA"/>
</dbReference>